<feature type="transmembrane region" description="Helical" evidence="9">
    <location>
        <begin position="1381"/>
        <end position="1399"/>
    </location>
</feature>
<feature type="transmembrane region" description="Helical" evidence="9">
    <location>
        <begin position="999"/>
        <end position="1019"/>
    </location>
</feature>
<comment type="subcellular location">
    <subcellularLocation>
        <location evidence="1">Membrane</location>
        <topology evidence="1">Multi-pass membrane protein</topology>
    </subcellularLocation>
</comment>
<dbReference type="InterPro" id="IPR027417">
    <property type="entry name" value="P-loop_NTPase"/>
</dbReference>
<accession>A0A9Q0RM98</accession>
<feature type="transmembrane region" description="Helical" evidence="9">
    <location>
        <begin position="365"/>
        <end position="386"/>
    </location>
</feature>
<evidence type="ECO:0000256" key="6">
    <source>
        <dbReference type="ARBA" id="ARBA00023136"/>
    </source>
</evidence>
<dbReference type="GO" id="GO:0016887">
    <property type="term" value="F:ATP hydrolysis activity"/>
    <property type="evidence" value="ECO:0007669"/>
    <property type="project" value="InterPro"/>
</dbReference>
<dbReference type="InterPro" id="IPR000719">
    <property type="entry name" value="Prot_kinase_dom"/>
</dbReference>
<dbReference type="Pfam" id="PF00069">
    <property type="entry name" value="Pkinase"/>
    <property type="match status" value="1"/>
</dbReference>
<feature type="transmembrane region" description="Helical" evidence="9">
    <location>
        <begin position="1302"/>
        <end position="1325"/>
    </location>
</feature>
<feature type="domain" description="Protein kinase" evidence="10">
    <location>
        <begin position="1584"/>
        <end position="1848"/>
    </location>
</feature>
<feature type="coiled-coil region" evidence="7">
    <location>
        <begin position="1501"/>
        <end position="1530"/>
    </location>
</feature>
<dbReference type="PANTHER" id="PTHR43038">
    <property type="entry name" value="ATP-BINDING CASSETTE, SUB-FAMILY H, MEMBER 1"/>
    <property type="match status" value="1"/>
</dbReference>
<evidence type="ECO:0000256" key="8">
    <source>
        <dbReference type="SAM" id="MobiDB-lite"/>
    </source>
</evidence>
<dbReference type="SMART" id="SM00220">
    <property type="entry name" value="S_TKc"/>
    <property type="match status" value="1"/>
</dbReference>
<dbReference type="PROSITE" id="PS50893">
    <property type="entry name" value="ABC_TRANSPORTER_2"/>
    <property type="match status" value="1"/>
</dbReference>
<feature type="transmembrane region" description="Helical" evidence="9">
    <location>
        <begin position="1238"/>
        <end position="1256"/>
    </location>
</feature>
<dbReference type="InterPro" id="IPR003593">
    <property type="entry name" value="AAA+_ATPase"/>
</dbReference>
<feature type="region of interest" description="Disordered" evidence="8">
    <location>
        <begin position="1421"/>
        <end position="1445"/>
    </location>
</feature>
<evidence type="ECO:0000259" key="11">
    <source>
        <dbReference type="PROSITE" id="PS50893"/>
    </source>
</evidence>
<dbReference type="GO" id="GO:0005524">
    <property type="term" value="F:ATP binding"/>
    <property type="evidence" value="ECO:0007669"/>
    <property type="project" value="UniProtKB-KW"/>
</dbReference>
<dbReference type="PROSITE" id="PS50011">
    <property type="entry name" value="PROTEIN_KINASE_DOM"/>
    <property type="match status" value="1"/>
</dbReference>
<keyword evidence="5 9" id="KW-1133">Transmembrane helix</keyword>
<dbReference type="EMBL" id="JAPWDV010000002">
    <property type="protein sequence ID" value="KAJ6219501.1"/>
    <property type="molecule type" value="Genomic_DNA"/>
</dbReference>
<dbReference type="Pfam" id="PF20146">
    <property type="entry name" value="NRF"/>
    <property type="match status" value="1"/>
</dbReference>
<evidence type="ECO:0000256" key="2">
    <source>
        <dbReference type="ARBA" id="ARBA00022692"/>
    </source>
</evidence>
<feature type="transmembrane region" description="Helical" evidence="9">
    <location>
        <begin position="540"/>
        <end position="559"/>
    </location>
</feature>
<evidence type="ECO:0000256" key="9">
    <source>
        <dbReference type="SAM" id="Phobius"/>
    </source>
</evidence>
<feature type="transmembrane region" description="Helical" evidence="9">
    <location>
        <begin position="1049"/>
        <end position="1067"/>
    </location>
</feature>
<dbReference type="GO" id="GO:0004672">
    <property type="term" value="F:protein kinase activity"/>
    <property type="evidence" value="ECO:0007669"/>
    <property type="project" value="InterPro"/>
</dbReference>
<keyword evidence="4" id="KW-0067">ATP-binding</keyword>
<dbReference type="PANTHER" id="PTHR43038:SF3">
    <property type="entry name" value="ABC TRANSPORTER G FAMILY MEMBER 20 ISOFORM X1"/>
    <property type="match status" value="1"/>
</dbReference>
<evidence type="ECO:0000259" key="10">
    <source>
        <dbReference type="PROSITE" id="PS50011"/>
    </source>
</evidence>
<feature type="transmembrane region" description="Helical" evidence="9">
    <location>
        <begin position="1188"/>
        <end position="1209"/>
    </location>
</feature>
<evidence type="ECO:0000256" key="1">
    <source>
        <dbReference type="ARBA" id="ARBA00004141"/>
    </source>
</evidence>
<feature type="transmembrane region" description="Helical" evidence="9">
    <location>
        <begin position="580"/>
        <end position="606"/>
    </location>
</feature>
<comment type="caution">
    <text evidence="12">The sequence shown here is derived from an EMBL/GenBank/DDBJ whole genome shotgun (WGS) entry which is preliminary data.</text>
</comment>
<dbReference type="InterPro" id="IPR013525">
    <property type="entry name" value="ABC2_TM"/>
</dbReference>
<feature type="domain" description="ABC transporter" evidence="11">
    <location>
        <begin position="58"/>
        <end position="289"/>
    </location>
</feature>
<dbReference type="InterPro" id="IPR006621">
    <property type="entry name" value="Nose-resist-to-fluoxetine_N"/>
</dbReference>
<feature type="transmembrane region" description="Helical" evidence="9">
    <location>
        <begin position="1087"/>
        <end position="1106"/>
    </location>
</feature>
<dbReference type="SUPFAM" id="SSF56112">
    <property type="entry name" value="Protein kinase-like (PK-like)"/>
    <property type="match status" value="1"/>
</dbReference>
<protein>
    <submittedName>
        <fullName evidence="12">Uncharacterized protein</fullName>
    </submittedName>
</protein>
<dbReference type="Proteomes" id="UP001142055">
    <property type="component" value="Chromosome 2"/>
</dbReference>
<feature type="transmembrane region" description="Helical" evidence="9">
    <location>
        <begin position="891"/>
        <end position="912"/>
    </location>
</feature>
<name>A0A9Q0RM98_BLOTA</name>
<evidence type="ECO:0000256" key="4">
    <source>
        <dbReference type="ARBA" id="ARBA00022840"/>
    </source>
</evidence>
<keyword evidence="13" id="KW-1185">Reference proteome</keyword>
<dbReference type="SUPFAM" id="SSF52540">
    <property type="entry name" value="P-loop containing nucleoside triphosphate hydrolases"/>
    <property type="match status" value="1"/>
</dbReference>
<evidence type="ECO:0000256" key="7">
    <source>
        <dbReference type="SAM" id="Coils"/>
    </source>
</evidence>
<dbReference type="SMART" id="SM00703">
    <property type="entry name" value="NRF"/>
    <property type="match status" value="1"/>
</dbReference>
<evidence type="ECO:0000313" key="12">
    <source>
        <dbReference type="EMBL" id="KAJ6219501.1"/>
    </source>
</evidence>
<dbReference type="GO" id="GO:0016020">
    <property type="term" value="C:membrane"/>
    <property type="evidence" value="ECO:0007669"/>
    <property type="project" value="UniProtKB-SubCell"/>
</dbReference>
<feature type="transmembrane region" description="Helical" evidence="9">
    <location>
        <begin position="612"/>
        <end position="632"/>
    </location>
</feature>
<feature type="transmembrane region" description="Helical" evidence="9">
    <location>
        <begin position="1161"/>
        <end position="1181"/>
    </location>
</feature>
<proteinExistence type="predicted"/>
<dbReference type="Gene3D" id="1.10.510.10">
    <property type="entry name" value="Transferase(Phosphotransferase) domain 1"/>
    <property type="match status" value="1"/>
</dbReference>
<dbReference type="GO" id="GO:0140359">
    <property type="term" value="F:ABC-type transporter activity"/>
    <property type="evidence" value="ECO:0007669"/>
    <property type="project" value="InterPro"/>
</dbReference>
<dbReference type="InterPro" id="IPR011009">
    <property type="entry name" value="Kinase-like_dom_sf"/>
</dbReference>
<dbReference type="Gene3D" id="3.40.50.300">
    <property type="entry name" value="P-loop containing nucleotide triphosphate hydrolases"/>
    <property type="match status" value="1"/>
</dbReference>
<feature type="transmembrane region" description="Helical" evidence="9">
    <location>
        <begin position="1268"/>
        <end position="1287"/>
    </location>
</feature>
<sequence length="1852" mass="213005">MDPIFASKLSQKLADSNSTINMSSLYDESNDGHSFSGNGEIEVNLSCFDKIEQMKLIVQLRNVRFSYNRKDSLIKDLNVNIPAGQIYGLLGPSECGKSTTLKLILGLIRPQKGHVYVYGSKPNSTNSYVPGPAAGYMPQDLALMPTMTIADHFNYYGQLNGMTNREIGKRSIYLVDLLQIPAMDRPIEKLSGGQQRRTSLALTLLHSPSLLILDEPTVGIDPVLRNKIWQYLHELTIKENKTVIITTHYIEEARNAHTIALMRYGRLLAEANPDRLLSSFNMNTIEDVFLNLCEKEDSDDKMLVNGQISDTKKQSHKELNVGDHLKLCETISFATYTGKKYEHIFSWIRVMAIIIDSFTFMRGKFFVILITCLLPTMQIFLFHYSIGKPVNVLPIAVTTTENRTKSFSNLLIDRLEMKNVQVSRYQHAEEAVKSVKDGLSFASFEFKANFTKCLINRIRKGVETTDKDINCSQIRMWSDNTYQFNIFQIALELRDSFYEAIYQFFPKLGYHPEALNVPVVIKQFIYGNDEFSFQEFMTPGMYMALIYLAPLIVTMFILLEQKVCGHVERAQASGARPTEILAAHFITNTIILLIQTGCMMVTSLHYFEAKNYGSLILLVSIVFQLGIAGIYIKHVLPDDYEQVSETMHNVDIYRQINHINDTIALVQRMIDYGTKLKSNKDIESTILYATSVMMDRIFAAQISPQCQADLMNVMNGIKDQQLWAYKFPDSFGHVIPTGMLRGHISSFGEYDQCINIKSPLLDSGRHVYGQYCQVHFRSPFPPMSAYNSSFESIFLAHPFYTQLMDMAKINNFDIYLVPDLVKKMIEGVNAINNNIYHYGVCFPHTCTTDDIERLFNEFLYPITKIPMRVEKRLCSVHKELKQFRLDSQQKTAIITLLILASIVLLSSLYHFYLVHVVDQSKSNSIILLENNNHNGCCQDSELKYKNGLIINTTLPPKIDRSIQMNERKIWQQFILAFSAIGNTEKLLKVDNRYGVLDTIRLILTFFVYCLQAFDFTAGFSAQMLRSIADTVPGEMATHNAYWFSRTPGVWIDGFVFTLGIMLIFSQFNQLKRSQGHFSFMLYLWKRWYRLSIAMIGTFFILFIYPLTGDGPIWFINEQWLLPPCKNTGSIVSSFLYVSNWNAAMGNYQIKSTFPLCNPPTWFLSMSTQLYILAPIVFLPLYRYPRFGLGLLTTIIILSPLSTISPRWLLGHATYIEPYRFKSISDMIRAFTNYHTNPAQYVTSLTIGMLVGYFIKCRPNIKIAGGRPMEYLLWIVSFSSIVSIWVWHNSLIDMNKMIPEIQALGWFAISKVMLSLSLGYITYMCCTGRGGIVNRILSVRFLQPLAKLSYGIYLLRVPTIFHRITSVRHTYEMQYYQMFQNIIIDFMITSMLAFVLHLLFEAPSANIMKIFESDQLYNGSPKSNGKLNLTKSDENESVPPKSEPDSIDAVALEEESNYLRNMMEIESGKLREHYEQLINKINSERYKDLHTTENVTDPEVIREMIEKNRANREMELQKEQEAFELESKQRRCRFEAQLQRLNALTGCHEEYKRIDFLKKETVPILIARGFNKIADEAAMDRYRIKITRSAICTGQSWALYKATFQEKAAACRVVVLAKLPLELRRRLASETSARCMRFLCESTTYLSHVNFPKLYEIFASEQKLYYIMDEYPSTNIHSMIYKEGGAQMLPHIHRWIHQLGDAFIHMHTYAIAHLNIRSENVIADNNQNIKVVGLSRTLLYFNLDQERIIKCPHLERAPYNDHLPPECFVDEFPVQPADMWSFGLLIYEMVARNNPVSFKIGSKPVSPSDNPFNFSKITEPSLRSIVERMLSFLILNRPKFSDLSKNDYFKPNG</sequence>
<dbReference type="SMART" id="SM00382">
    <property type="entry name" value="AAA"/>
    <property type="match status" value="1"/>
</dbReference>
<gene>
    <name evidence="12" type="ORF">RDWZM_005313</name>
</gene>
<evidence type="ECO:0000256" key="5">
    <source>
        <dbReference type="ARBA" id="ARBA00022989"/>
    </source>
</evidence>
<dbReference type="InterPro" id="IPR003439">
    <property type="entry name" value="ABC_transporter-like_ATP-bd"/>
</dbReference>
<keyword evidence="7" id="KW-0175">Coiled coil</keyword>
<dbReference type="Pfam" id="PF00005">
    <property type="entry name" value="ABC_tran"/>
    <property type="match status" value="1"/>
</dbReference>
<evidence type="ECO:0000256" key="3">
    <source>
        <dbReference type="ARBA" id="ARBA00022741"/>
    </source>
</evidence>
<evidence type="ECO:0000313" key="13">
    <source>
        <dbReference type="Proteomes" id="UP001142055"/>
    </source>
</evidence>
<dbReference type="Pfam" id="PF12698">
    <property type="entry name" value="ABC2_membrane_3"/>
    <property type="match status" value="1"/>
</dbReference>
<keyword evidence="2 9" id="KW-0812">Transmembrane</keyword>
<organism evidence="12 13">
    <name type="scientific">Blomia tropicalis</name>
    <name type="common">Mite</name>
    <dbReference type="NCBI Taxonomy" id="40697"/>
    <lineage>
        <taxon>Eukaryota</taxon>
        <taxon>Metazoa</taxon>
        <taxon>Ecdysozoa</taxon>
        <taxon>Arthropoda</taxon>
        <taxon>Chelicerata</taxon>
        <taxon>Arachnida</taxon>
        <taxon>Acari</taxon>
        <taxon>Acariformes</taxon>
        <taxon>Sarcoptiformes</taxon>
        <taxon>Astigmata</taxon>
        <taxon>Glycyphagoidea</taxon>
        <taxon>Echimyopodidae</taxon>
        <taxon>Blomia</taxon>
    </lineage>
</organism>
<reference evidence="12" key="1">
    <citation type="submission" date="2022-12" db="EMBL/GenBank/DDBJ databases">
        <title>Genome assemblies of Blomia tropicalis.</title>
        <authorList>
            <person name="Cui Y."/>
        </authorList>
    </citation>
    <scope>NUCLEOTIDE SEQUENCE</scope>
    <source>
        <tissue evidence="12">Adult mites</tissue>
    </source>
</reference>
<keyword evidence="6 9" id="KW-0472">Membrane</keyword>
<keyword evidence="3" id="KW-0547">Nucleotide-binding</keyword>